<dbReference type="PROSITE" id="PS51704">
    <property type="entry name" value="GP_PDE"/>
    <property type="match status" value="1"/>
</dbReference>
<dbReference type="GO" id="GO:0008889">
    <property type="term" value="F:glycerophosphodiester phosphodiesterase activity"/>
    <property type="evidence" value="ECO:0007669"/>
    <property type="project" value="UniProtKB-EC"/>
</dbReference>
<evidence type="ECO:0000313" key="9">
    <source>
        <dbReference type="EMBL" id="KAL0850117.1"/>
    </source>
</evidence>
<feature type="domain" description="GP-PDE" evidence="8">
    <location>
        <begin position="34"/>
        <end position="359"/>
    </location>
</feature>
<protein>
    <recommendedName>
        <fullName evidence="2">glycerophosphodiester phosphodiesterase</fullName>
        <ecNumber evidence="2">3.1.4.46</ecNumber>
    </recommendedName>
</protein>
<dbReference type="EC" id="3.1.4.46" evidence="2"/>
<comment type="caution">
    <text evidence="9">The sequence shown here is derived from an EMBL/GenBank/DDBJ whole genome shotgun (WGS) entry which is preliminary data.</text>
</comment>
<dbReference type="EMBL" id="JBEDNZ010000003">
    <property type="protein sequence ID" value="KAL0850117.1"/>
    <property type="molecule type" value="Genomic_DNA"/>
</dbReference>
<dbReference type="PANTHER" id="PTHR43620">
    <property type="entry name" value="GLYCEROPHOSPHORYL DIESTER PHOSPHODIESTERASE"/>
    <property type="match status" value="1"/>
</dbReference>
<sequence length="394" mass="43484">MYNAKLWIVCVSVCVLCASSSASSQLMSADACSPLVIAHRGASGYVPEHTLGAYALAVTMGADYLEPDLVMTKDGHLIARHDNELGLTTDVASRPEFASRYRTKTVDGTTVSGWFTEDFTLAEIKMLRAIERIPRVRPGNARMDGAFEVPTFQEIIDLAKSMQTIHCREIGIYPELKHGTYFQQLGLAMERPVVEAFHSNGYRGPEAPVYIQSFEINNLKELKTLTDLRLLQLFGARQPYDQVVQGTNVTYLSMATPEGLKEIATYAYAVGPEKTYIIQRTVNDTLGSPTPFVAMAHAAGLKVHPYTFRSENAYLPAEFRSNDPSPDAIGDSAGEIRAFLRAGIDGLFVDQPDILVQLRDPCVNEVPQCVSASTSVVPMLWMTLFLTLFLGLWK</sequence>
<comment type="similarity">
    <text evidence="1">Belongs to the glycerophosphoryl diester phosphodiesterase family.</text>
</comment>
<organism evidence="9 10">
    <name type="scientific">Loxostege sticticalis</name>
    <name type="common">Beet webworm moth</name>
    <dbReference type="NCBI Taxonomy" id="481309"/>
    <lineage>
        <taxon>Eukaryota</taxon>
        <taxon>Metazoa</taxon>
        <taxon>Ecdysozoa</taxon>
        <taxon>Arthropoda</taxon>
        <taxon>Hexapoda</taxon>
        <taxon>Insecta</taxon>
        <taxon>Pterygota</taxon>
        <taxon>Neoptera</taxon>
        <taxon>Endopterygota</taxon>
        <taxon>Lepidoptera</taxon>
        <taxon>Glossata</taxon>
        <taxon>Ditrysia</taxon>
        <taxon>Pyraloidea</taxon>
        <taxon>Crambidae</taxon>
        <taxon>Pyraustinae</taxon>
        <taxon>Loxostege</taxon>
    </lineage>
</organism>
<dbReference type="InterPro" id="IPR030395">
    <property type="entry name" value="GP_PDE_dom"/>
</dbReference>
<keyword evidence="3 7" id="KW-0732">Signal</keyword>
<dbReference type="SUPFAM" id="SSF51695">
    <property type="entry name" value="PLC-like phosphodiesterases"/>
    <property type="match status" value="1"/>
</dbReference>
<dbReference type="Gene3D" id="3.20.20.190">
    <property type="entry name" value="Phosphatidylinositol (PI) phosphodiesterase"/>
    <property type="match status" value="1"/>
</dbReference>
<feature type="chain" id="PRO_5044799684" description="glycerophosphodiester phosphodiesterase" evidence="7">
    <location>
        <begin position="23"/>
        <end position="394"/>
    </location>
</feature>
<keyword evidence="4" id="KW-0319">Glycerol metabolism</keyword>
<evidence type="ECO:0000256" key="1">
    <source>
        <dbReference type="ARBA" id="ARBA00007277"/>
    </source>
</evidence>
<evidence type="ECO:0000313" key="10">
    <source>
        <dbReference type="Proteomes" id="UP001549921"/>
    </source>
</evidence>
<gene>
    <name evidence="9" type="ORF">ABMA28_011999</name>
</gene>
<dbReference type="GO" id="GO:0006071">
    <property type="term" value="P:glycerol metabolic process"/>
    <property type="evidence" value="ECO:0007669"/>
    <property type="project" value="UniProtKB-KW"/>
</dbReference>
<evidence type="ECO:0000256" key="2">
    <source>
        <dbReference type="ARBA" id="ARBA00012247"/>
    </source>
</evidence>
<keyword evidence="5" id="KW-0378">Hydrolase</keyword>
<dbReference type="Proteomes" id="UP001549921">
    <property type="component" value="Unassembled WGS sequence"/>
</dbReference>
<dbReference type="AlphaFoldDB" id="A0ABD0TLH9"/>
<evidence type="ECO:0000256" key="7">
    <source>
        <dbReference type="SAM" id="SignalP"/>
    </source>
</evidence>
<evidence type="ECO:0000259" key="8">
    <source>
        <dbReference type="PROSITE" id="PS51704"/>
    </source>
</evidence>
<feature type="signal peptide" evidence="7">
    <location>
        <begin position="1"/>
        <end position="22"/>
    </location>
</feature>
<name>A0ABD0TLH9_LOXSC</name>
<dbReference type="CDD" id="cd08602">
    <property type="entry name" value="GDPD_ScGlpQ1_like"/>
    <property type="match status" value="1"/>
</dbReference>
<evidence type="ECO:0000256" key="6">
    <source>
        <dbReference type="ARBA" id="ARBA00047512"/>
    </source>
</evidence>
<comment type="catalytic activity">
    <reaction evidence="6">
        <text>a sn-glycero-3-phosphodiester + H2O = an alcohol + sn-glycerol 3-phosphate + H(+)</text>
        <dbReference type="Rhea" id="RHEA:12969"/>
        <dbReference type="ChEBI" id="CHEBI:15377"/>
        <dbReference type="ChEBI" id="CHEBI:15378"/>
        <dbReference type="ChEBI" id="CHEBI:30879"/>
        <dbReference type="ChEBI" id="CHEBI:57597"/>
        <dbReference type="ChEBI" id="CHEBI:83408"/>
        <dbReference type="EC" id="3.1.4.46"/>
    </reaction>
</comment>
<accession>A0ABD0TLH9</accession>
<proteinExistence type="inferred from homology"/>
<reference evidence="9 10" key="1">
    <citation type="submission" date="2024-06" db="EMBL/GenBank/DDBJ databases">
        <title>A chromosome-level genome assembly of beet webworm, Loxostege sticticalis.</title>
        <authorList>
            <person name="Zhang Y."/>
        </authorList>
    </citation>
    <scope>NUCLEOTIDE SEQUENCE [LARGE SCALE GENOMIC DNA]</scope>
    <source>
        <strain evidence="9">AQ028</strain>
        <tissue evidence="9">Male pupae</tissue>
    </source>
</reference>
<evidence type="ECO:0000256" key="4">
    <source>
        <dbReference type="ARBA" id="ARBA00022798"/>
    </source>
</evidence>
<evidence type="ECO:0000256" key="3">
    <source>
        <dbReference type="ARBA" id="ARBA00022729"/>
    </source>
</evidence>
<dbReference type="Pfam" id="PF03009">
    <property type="entry name" value="GDPD"/>
    <property type="match status" value="1"/>
</dbReference>
<dbReference type="PANTHER" id="PTHR43620:SF7">
    <property type="entry name" value="GLYCEROPHOSPHODIESTER PHOSPHODIESTERASE GDPD5-RELATED"/>
    <property type="match status" value="1"/>
</dbReference>
<evidence type="ECO:0000256" key="5">
    <source>
        <dbReference type="ARBA" id="ARBA00022801"/>
    </source>
</evidence>
<dbReference type="InterPro" id="IPR017946">
    <property type="entry name" value="PLC-like_Pdiesterase_TIM-brl"/>
</dbReference>